<protein>
    <recommendedName>
        <fullName evidence="6">Glutaredoxin</fullName>
    </recommendedName>
</protein>
<evidence type="ECO:0000313" key="9">
    <source>
        <dbReference type="Proteomes" id="UP000030341"/>
    </source>
</evidence>
<name>A0A0A7EJQ9_9GAMM</name>
<comment type="function">
    <text evidence="6">Has a glutathione-disulfide oxidoreductase activity in the presence of NADPH and glutathione reductase. Reduces low molecular weight disulfides and proteins.</text>
</comment>
<dbReference type="SMR" id="A0A0A7EJQ9"/>
<evidence type="ECO:0000313" key="8">
    <source>
        <dbReference type="EMBL" id="AIY66783.1"/>
    </source>
</evidence>
<evidence type="ECO:0000256" key="6">
    <source>
        <dbReference type="RuleBase" id="RU364065"/>
    </source>
</evidence>
<dbReference type="KEGG" id="pseo:OM33_16840"/>
<accession>A0A0A7EJQ9</accession>
<reference evidence="8 9" key="1">
    <citation type="submission" date="2014-11" db="EMBL/GenBank/DDBJ databases">
        <title>Complete Genome Sequence of Pseudoalteromonas sp. Strain OCN003 Isolated from Kaneohe Bay, Oahu, Hawaii.</title>
        <authorList>
            <person name="Beurmann S."/>
            <person name="Videau P."/>
            <person name="Ushijima B."/>
            <person name="Smith A.M."/>
            <person name="Aeby G.S."/>
            <person name="Callahan S.M."/>
            <person name="Belcaid M."/>
        </authorList>
    </citation>
    <scope>NUCLEOTIDE SEQUENCE [LARGE SCALE GENOMIC DNA]</scope>
    <source>
        <strain evidence="8 9">OCN003</strain>
    </source>
</reference>
<dbReference type="Pfam" id="PF00462">
    <property type="entry name" value="Glutaredoxin"/>
    <property type="match status" value="1"/>
</dbReference>
<dbReference type="PROSITE" id="PS00195">
    <property type="entry name" value="GLUTAREDOXIN_1"/>
    <property type="match status" value="1"/>
</dbReference>
<dbReference type="AlphaFoldDB" id="A0A0A7EJQ9"/>
<evidence type="ECO:0000256" key="5">
    <source>
        <dbReference type="ARBA" id="ARBA00023284"/>
    </source>
</evidence>
<organism evidence="8 9">
    <name type="scientific">Pseudoalteromonas piratica</name>
    <dbReference type="NCBI Taxonomy" id="1348114"/>
    <lineage>
        <taxon>Bacteria</taxon>
        <taxon>Pseudomonadati</taxon>
        <taxon>Pseudomonadota</taxon>
        <taxon>Gammaproteobacteria</taxon>
        <taxon>Alteromonadales</taxon>
        <taxon>Pseudoalteromonadaceae</taxon>
        <taxon>Pseudoalteromonas</taxon>
    </lineage>
</organism>
<dbReference type="GO" id="GO:0034599">
    <property type="term" value="P:cellular response to oxidative stress"/>
    <property type="evidence" value="ECO:0007669"/>
    <property type="project" value="TreeGrafter"/>
</dbReference>
<proteinExistence type="inferred from homology"/>
<dbReference type="InterPro" id="IPR014025">
    <property type="entry name" value="Glutaredoxin_subgr"/>
</dbReference>
<dbReference type="InterPro" id="IPR011767">
    <property type="entry name" value="GLR_AS"/>
</dbReference>
<dbReference type="EMBL" id="CP009889">
    <property type="protein sequence ID" value="AIY66783.1"/>
    <property type="molecule type" value="Genomic_DNA"/>
</dbReference>
<dbReference type="GO" id="GO:0045454">
    <property type="term" value="P:cell redox homeostasis"/>
    <property type="evidence" value="ECO:0007669"/>
    <property type="project" value="InterPro"/>
</dbReference>
<dbReference type="InterPro" id="IPR011900">
    <property type="entry name" value="GRX_bact"/>
</dbReference>
<dbReference type="InterPro" id="IPR002109">
    <property type="entry name" value="Glutaredoxin"/>
</dbReference>
<dbReference type="GO" id="GO:0015038">
    <property type="term" value="F:glutathione disulfide oxidoreductase activity"/>
    <property type="evidence" value="ECO:0007669"/>
    <property type="project" value="UniProtKB-UniRule"/>
</dbReference>
<keyword evidence="4" id="KW-1015">Disulfide bond</keyword>
<gene>
    <name evidence="8" type="ORF">OM33_16840</name>
</gene>
<dbReference type="PANTHER" id="PTHR45694:SF18">
    <property type="entry name" value="GLUTAREDOXIN-1-RELATED"/>
    <property type="match status" value="1"/>
</dbReference>
<dbReference type="HOGENOM" id="CLU_026126_7_3_6"/>
<dbReference type="PRINTS" id="PR00160">
    <property type="entry name" value="GLUTAREDOXIN"/>
</dbReference>
<sequence length="85" mass="9589">MSEIIIYAKDYCPYCKTAKALMKSLNWQFHEIDVTHNATAFAEMVSLSQRKTVPQIFIKGEHIGGCDDFKAYLKQRGALSVSGDE</sequence>
<dbReference type="GO" id="GO:0005737">
    <property type="term" value="C:cytoplasm"/>
    <property type="evidence" value="ECO:0007669"/>
    <property type="project" value="TreeGrafter"/>
</dbReference>
<feature type="domain" description="Glutaredoxin" evidence="7">
    <location>
        <begin position="4"/>
        <end position="63"/>
    </location>
</feature>
<comment type="similarity">
    <text evidence="1 6">Belongs to the glutaredoxin family.</text>
</comment>
<dbReference type="OrthoDB" id="9814618at2"/>
<dbReference type="NCBIfam" id="TIGR02181">
    <property type="entry name" value="GRX_bact"/>
    <property type="match status" value="1"/>
</dbReference>
<keyword evidence="3 6" id="KW-0249">Electron transport</keyword>
<dbReference type="Proteomes" id="UP000030341">
    <property type="component" value="Chromosome 2"/>
</dbReference>
<dbReference type="Gene3D" id="3.40.30.10">
    <property type="entry name" value="Glutaredoxin"/>
    <property type="match status" value="1"/>
</dbReference>
<dbReference type="RefSeq" id="WP_040135291.1">
    <property type="nucleotide sequence ID" value="NZ_CP009889.1"/>
</dbReference>
<evidence type="ECO:0000256" key="2">
    <source>
        <dbReference type="ARBA" id="ARBA00022448"/>
    </source>
</evidence>
<dbReference type="InterPro" id="IPR036249">
    <property type="entry name" value="Thioredoxin-like_sf"/>
</dbReference>
<dbReference type="SUPFAM" id="SSF52833">
    <property type="entry name" value="Thioredoxin-like"/>
    <property type="match status" value="1"/>
</dbReference>
<evidence type="ECO:0000259" key="7">
    <source>
        <dbReference type="Pfam" id="PF00462"/>
    </source>
</evidence>
<evidence type="ECO:0000256" key="3">
    <source>
        <dbReference type="ARBA" id="ARBA00022982"/>
    </source>
</evidence>
<evidence type="ECO:0000256" key="1">
    <source>
        <dbReference type="ARBA" id="ARBA00007787"/>
    </source>
</evidence>
<dbReference type="STRING" id="1348114.OM33_16840"/>
<keyword evidence="2 6" id="KW-0813">Transport</keyword>
<keyword evidence="5 6" id="KW-0676">Redox-active center</keyword>
<evidence type="ECO:0000256" key="4">
    <source>
        <dbReference type="ARBA" id="ARBA00023157"/>
    </source>
</evidence>
<dbReference type="PANTHER" id="PTHR45694">
    <property type="entry name" value="GLUTAREDOXIN 2"/>
    <property type="match status" value="1"/>
</dbReference>
<keyword evidence="9" id="KW-1185">Reference proteome</keyword>
<keyword evidence="6" id="KW-0963">Cytoplasm</keyword>
<dbReference type="PROSITE" id="PS51354">
    <property type="entry name" value="GLUTAREDOXIN_2"/>
    <property type="match status" value="1"/>
</dbReference>
<dbReference type="eggNOG" id="COG0695">
    <property type="taxonomic scope" value="Bacteria"/>
</dbReference>